<sequence>MRSRLSSNGCNIDIETGFLQGMHSLERGVTRNPVSPHIGDRLRIK</sequence>
<reference evidence="1 2" key="1">
    <citation type="journal article" date="2024" name="Front. Microbiol.">
        <title>Transcriptomic insights into the dominance of two phototrophs throughout the water column of a tropical hypersaline-alkaline crater lake (Dziani Dzaha, Mayotte).</title>
        <authorList>
            <person name="Duperron S."/>
            <person name="Halary S."/>
            <person name="Bouly J.-P."/>
            <person name="Roussel T."/>
            <person name="Hugoni M."/>
            <person name="Bruto M."/>
            <person name="Oger P."/>
            <person name="Duval C."/>
            <person name="Woo A."/>
            <person name="Jezequiel D."/>
            <person name="Ader M."/>
            <person name="Leboulanger C."/>
            <person name="Agogue H."/>
            <person name="Grossi V."/>
            <person name="Trousselier M."/>
            <person name="Bernard C."/>
        </authorList>
    </citation>
    <scope>NUCLEOTIDE SEQUENCE [LARGE SCALE GENOMIC DNA]</scope>
    <source>
        <strain evidence="1 2">PMC 851.14</strain>
    </source>
</reference>
<dbReference type="Proteomes" id="UP001387447">
    <property type="component" value="Unassembled WGS sequence"/>
</dbReference>
<name>A0ABU9EUW5_LIMFS</name>
<comment type="caution">
    <text evidence="1">The sequence shown here is derived from an EMBL/GenBank/DDBJ whole genome shotgun (WGS) entry which is preliminary data.</text>
</comment>
<evidence type="ECO:0000313" key="1">
    <source>
        <dbReference type="EMBL" id="MEK9515098.1"/>
    </source>
</evidence>
<accession>A0ABU9EUW5</accession>
<evidence type="ECO:0000313" key="2">
    <source>
        <dbReference type="Proteomes" id="UP001387447"/>
    </source>
</evidence>
<dbReference type="EMBL" id="JBBWYZ010000030">
    <property type="protein sequence ID" value="MEK9515098.1"/>
    <property type="molecule type" value="Genomic_DNA"/>
</dbReference>
<keyword evidence="2" id="KW-1185">Reference proteome</keyword>
<protein>
    <submittedName>
        <fullName evidence="1">Uncharacterized protein</fullName>
    </submittedName>
</protein>
<proteinExistence type="predicted"/>
<organism evidence="1 2">
    <name type="scientific">Limnospira fusiformis PMC 851.14</name>
    <dbReference type="NCBI Taxonomy" id="2219512"/>
    <lineage>
        <taxon>Bacteria</taxon>
        <taxon>Bacillati</taxon>
        <taxon>Cyanobacteriota</taxon>
        <taxon>Cyanophyceae</taxon>
        <taxon>Oscillatoriophycideae</taxon>
        <taxon>Oscillatoriales</taxon>
        <taxon>Sirenicapillariaceae</taxon>
        <taxon>Limnospira</taxon>
    </lineage>
</organism>
<dbReference type="RefSeq" id="WP_006622765.1">
    <property type="nucleotide sequence ID" value="NZ_JBBWYZ010000030.1"/>
</dbReference>
<gene>
    <name evidence="1" type="ORF">AAEJ74_26605</name>
</gene>